<dbReference type="PANTHER" id="PTHR42920">
    <property type="entry name" value="OS03G0707200 PROTEIN-RELATED"/>
    <property type="match status" value="1"/>
</dbReference>
<feature type="domain" description="EamA" evidence="8">
    <location>
        <begin position="7"/>
        <end position="146"/>
    </location>
</feature>
<evidence type="ECO:0000313" key="10">
    <source>
        <dbReference type="Proteomes" id="UP000531840"/>
    </source>
</evidence>
<keyword evidence="4 7" id="KW-0812">Transmembrane</keyword>
<dbReference type="SUPFAM" id="SSF103481">
    <property type="entry name" value="Multidrug resistance efflux transporter EmrE"/>
    <property type="match status" value="2"/>
</dbReference>
<keyword evidence="6 7" id="KW-0472">Membrane</keyword>
<dbReference type="Pfam" id="PF00892">
    <property type="entry name" value="EamA"/>
    <property type="match status" value="2"/>
</dbReference>
<dbReference type="InterPro" id="IPR051258">
    <property type="entry name" value="Diverse_Substrate_Transporter"/>
</dbReference>
<organism evidence="9 10">
    <name type="scientific">Gemelliphila palaticanis</name>
    <dbReference type="NCBI Taxonomy" id="81950"/>
    <lineage>
        <taxon>Bacteria</taxon>
        <taxon>Bacillati</taxon>
        <taxon>Bacillota</taxon>
        <taxon>Bacilli</taxon>
        <taxon>Bacillales</taxon>
        <taxon>Gemellaceae</taxon>
        <taxon>Gemelliphila</taxon>
    </lineage>
</organism>
<feature type="transmembrane region" description="Helical" evidence="7">
    <location>
        <begin position="76"/>
        <end position="99"/>
    </location>
</feature>
<feature type="domain" description="EamA" evidence="8">
    <location>
        <begin position="155"/>
        <end position="287"/>
    </location>
</feature>
<evidence type="ECO:0000256" key="3">
    <source>
        <dbReference type="ARBA" id="ARBA00022475"/>
    </source>
</evidence>
<feature type="transmembrane region" description="Helical" evidence="7">
    <location>
        <begin position="272"/>
        <end position="288"/>
    </location>
</feature>
<dbReference type="InterPro" id="IPR037185">
    <property type="entry name" value="EmrE-like"/>
</dbReference>
<feature type="transmembrane region" description="Helical" evidence="7">
    <location>
        <begin position="185"/>
        <end position="204"/>
    </location>
</feature>
<feature type="transmembrane region" description="Helical" evidence="7">
    <location>
        <begin position="246"/>
        <end position="266"/>
    </location>
</feature>
<keyword evidence="10" id="KW-1185">Reference proteome</keyword>
<proteinExistence type="inferred from homology"/>
<dbReference type="Proteomes" id="UP000531840">
    <property type="component" value="Unassembled WGS sequence"/>
</dbReference>
<evidence type="ECO:0000256" key="1">
    <source>
        <dbReference type="ARBA" id="ARBA00004651"/>
    </source>
</evidence>
<evidence type="ECO:0000256" key="2">
    <source>
        <dbReference type="ARBA" id="ARBA00007362"/>
    </source>
</evidence>
<feature type="transmembrane region" description="Helical" evidence="7">
    <location>
        <begin position="37"/>
        <end position="55"/>
    </location>
</feature>
<comment type="caution">
    <text evidence="9">The sequence shown here is derived from an EMBL/GenBank/DDBJ whole genome shotgun (WGS) entry which is preliminary data.</text>
</comment>
<dbReference type="EMBL" id="JACBYF010000013">
    <property type="protein sequence ID" value="NYS47813.1"/>
    <property type="molecule type" value="Genomic_DNA"/>
</dbReference>
<dbReference type="InterPro" id="IPR000620">
    <property type="entry name" value="EamA_dom"/>
</dbReference>
<evidence type="ECO:0000259" key="8">
    <source>
        <dbReference type="Pfam" id="PF00892"/>
    </source>
</evidence>
<evidence type="ECO:0000256" key="5">
    <source>
        <dbReference type="ARBA" id="ARBA00022989"/>
    </source>
</evidence>
<feature type="transmembrane region" description="Helical" evidence="7">
    <location>
        <begin position="130"/>
        <end position="146"/>
    </location>
</feature>
<comment type="similarity">
    <text evidence="2">Belongs to the EamA transporter family.</text>
</comment>
<protein>
    <submittedName>
        <fullName evidence="9">DMT family transporter</fullName>
    </submittedName>
</protein>
<reference evidence="9 10" key="1">
    <citation type="submission" date="2020-07" db="EMBL/GenBank/DDBJ databases">
        <title>MOT database genomes.</title>
        <authorList>
            <person name="Joseph S."/>
            <person name="Aduse-Opoku J."/>
            <person name="Hashim A."/>
            <person name="Wade W."/>
            <person name="Curtis M."/>
        </authorList>
    </citation>
    <scope>NUCLEOTIDE SEQUENCE [LARGE SCALE GENOMIC DNA]</scope>
    <source>
        <strain evidence="9 10">CIP 106318</strain>
    </source>
</reference>
<accession>A0ABX2SZL5</accession>
<sequence length="291" mass="31528">MRKFISEILLLIVTIIWGLAFVWQSIASKHLGPLTVVGFRSGIAVIFLFLVVLIFPFLYKSQEPKFGVVKSKSRSIILSISCGLALFFAMYIQQIGLAYTTASKAGFITVLYICIVPLMGLILGHKINKYFLIGLILSVVGLYLLSIKGDFTLEYGDLLVLISAILFALHIIVIDYAVTKVNAMYLSIGQLIVVSVLSLSIAAFKEGYVLSNIMEVLPSLIALGVLSSGVAYTLQIIAQRNIPAHTASLIMSLESVVAAIGGVIILGEILSTREVIGMVVVFVGIIISQKK</sequence>
<keyword evidence="3" id="KW-1003">Cell membrane</keyword>
<dbReference type="PANTHER" id="PTHR42920:SF5">
    <property type="entry name" value="EAMA DOMAIN-CONTAINING PROTEIN"/>
    <property type="match status" value="1"/>
</dbReference>
<keyword evidence="5 7" id="KW-1133">Transmembrane helix</keyword>
<evidence type="ECO:0000256" key="7">
    <source>
        <dbReference type="SAM" id="Phobius"/>
    </source>
</evidence>
<feature type="transmembrane region" description="Helical" evidence="7">
    <location>
        <begin position="216"/>
        <end position="234"/>
    </location>
</feature>
<dbReference type="RefSeq" id="WP_179941599.1">
    <property type="nucleotide sequence ID" value="NZ_JACBYF010000013.1"/>
</dbReference>
<evidence type="ECO:0000256" key="6">
    <source>
        <dbReference type="ARBA" id="ARBA00023136"/>
    </source>
</evidence>
<gene>
    <name evidence="9" type="ORF">HZY85_06375</name>
</gene>
<evidence type="ECO:0000256" key="4">
    <source>
        <dbReference type="ARBA" id="ARBA00022692"/>
    </source>
</evidence>
<name>A0ABX2SZL5_9BACL</name>
<feature type="transmembrane region" description="Helical" evidence="7">
    <location>
        <begin position="158"/>
        <end position="178"/>
    </location>
</feature>
<feature type="transmembrane region" description="Helical" evidence="7">
    <location>
        <begin position="105"/>
        <end position="123"/>
    </location>
</feature>
<evidence type="ECO:0000313" key="9">
    <source>
        <dbReference type="EMBL" id="NYS47813.1"/>
    </source>
</evidence>
<comment type="subcellular location">
    <subcellularLocation>
        <location evidence="1">Cell membrane</location>
        <topology evidence="1">Multi-pass membrane protein</topology>
    </subcellularLocation>
</comment>